<keyword evidence="12" id="KW-0256">Endoplasmic reticulum</keyword>
<evidence type="ECO:0000256" key="22">
    <source>
        <dbReference type="ARBA" id="ARBA00023221"/>
    </source>
</evidence>
<evidence type="ECO:0000256" key="27">
    <source>
        <dbReference type="ARBA" id="ARBA00080612"/>
    </source>
</evidence>
<dbReference type="GO" id="GO:0008203">
    <property type="term" value="P:cholesterol metabolic process"/>
    <property type="evidence" value="ECO:0007669"/>
    <property type="project" value="UniProtKB-KW"/>
</dbReference>
<keyword evidence="8" id="KW-0153">Cholesterol metabolism</keyword>
<keyword evidence="15 28" id="KW-1133">Transmembrane helix</keyword>
<keyword evidence="16" id="KW-0560">Oxidoreductase</keyword>
<keyword evidence="9" id="KW-0285">Flavoprotein</keyword>
<evidence type="ECO:0000256" key="3">
    <source>
        <dbReference type="ARBA" id="ARBA00004275"/>
    </source>
</evidence>
<keyword evidence="17" id="KW-0333">Golgi apparatus</keyword>
<dbReference type="Gene3D" id="3.30.465.10">
    <property type="match status" value="1"/>
</dbReference>
<keyword evidence="13" id="KW-0274">FAD</keyword>
<keyword evidence="20" id="KW-0576">Peroxisome</keyword>
<dbReference type="SUPFAM" id="SSF56176">
    <property type="entry name" value="FAD-binding/transporter-associated domain-like"/>
    <property type="match status" value="1"/>
</dbReference>
<evidence type="ECO:0000313" key="31">
    <source>
        <dbReference type="Proteomes" id="UP001286313"/>
    </source>
</evidence>
<keyword evidence="21" id="KW-1207">Sterol metabolism</keyword>
<evidence type="ECO:0000256" key="19">
    <source>
        <dbReference type="ARBA" id="ARBA00023136"/>
    </source>
</evidence>
<evidence type="ECO:0000256" key="8">
    <source>
        <dbReference type="ARBA" id="ARBA00022548"/>
    </source>
</evidence>
<evidence type="ECO:0000256" key="2">
    <source>
        <dbReference type="ARBA" id="ARBA00004194"/>
    </source>
</evidence>
<keyword evidence="22" id="KW-0753">Steroid metabolism</keyword>
<dbReference type="InterPro" id="IPR036318">
    <property type="entry name" value="FAD-bd_PCMH-like_sf"/>
</dbReference>
<keyword evidence="11" id="KW-0732">Signal</keyword>
<evidence type="ECO:0000256" key="4">
    <source>
        <dbReference type="ARBA" id="ARBA00004389"/>
    </source>
</evidence>
<comment type="caution">
    <text evidence="30">The sequence shown here is derived from an EMBL/GenBank/DDBJ whole genome shotgun (WGS) entry which is preliminary data.</text>
</comment>
<dbReference type="InterPro" id="IPR016166">
    <property type="entry name" value="FAD-bd_PCMH"/>
</dbReference>
<dbReference type="GO" id="GO:0050614">
    <property type="term" value="F:Delta24-sterol reductase activity"/>
    <property type="evidence" value="ECO:0007669"/>
    <property type="project" value="UniProtKB-EC"/>
</dbReference>
<dbReference type="Proteomes" id="UP001286313">
    <property type="component" value="Unassembled WGS sequence"/>
</dbReference>
<evidence type="ECO:0000256" key="24">
    <source>
        <dbReference type="ARBA" id="ARBA00052927"/>
    </source>
</evidence>
<evidence type="ECO:0000256" key="5">
    <source>
        <dbReference type="ARBA" id="ARBA00012405"/>
    </source>
</evidence>
<feature type="domain" description="FAD-binding PCMH-type" evidence="29">
    <location>
        <begin position="46"/>
        <end position="229"/>
    </location>
</feature>
<dbReference type="EC" id="1.3.1.72" evidence="5"/>
<evidence type="ECO:0000256" key="25">
    <source>
        <dbReference type="ARBA" id="ARBA00056986"/>
    </source>
</evidence>
<dbReference type="GO" id="GO:0005777">
    <property type="term" value="C:peroxisome"/>
    <property type="evidence" value="ECO:0007669"/>
    <property type="project" value="UniProtKB-SubCell"/>
</dbReference>
<evidence type="ECO:0000256" key="26">
    <source>
        <dbReference type="ARBA" id="ARBA00078485"/>
    </source>
</evidence>
<dbReference type="AlphaFoldDB" id="A0AAE1F7I4"/>
<evidence type="ECO:0000256" key="14">
    <source>
        <dbReference type="ARBA" id="ARBA00022857"/>
    </source>
</evidence>
<comment type="subcellular location">
    <subcellularLocation>
        <location evidence="4">Endoplasmic reticulum membrane</location>
        <topology evidence="4">Single-pass membrane protein</topology>
    </subcellularLocation>
    <subcellularLocation>
        <location evidence="2">Golgi apparatus membrane</location>
        <topology evidence="2">Single-pass membrane protein</topology>
    </subcellularLocation>
    <subcellularLocation>
        <location evidence="3">Peroxisome</location>
    </subcellularLocation>
</comment>
<dbReference type="InterPro" id="IPR016169">
    <property type="entry name" value="FAD-bd_PCMH_sub2"/>
</dbReference>
<protein>
    <recommendedName>
        <fullName evidence="6">Delta(24)-sterol reductase</fullName>
        <ecNumber evidence="5">1.3.1.72</ecNumber>
    </recommendedName>
    <alternativeName>
        <fullName evidence="26">24-dehydrocholesterol reductase</fullName>
    </alternativeName>
    <alternativeName>
        <fullName evidence="27">3-beta-hydroxysterol Delta-24-reductase</fullName>
    </alternativeName>
</protein>
<dbReference type="PANTHER" id="PTHR10801">
    <property type="entry name" value="24-DEHYDROCHOLESTEROL REDUCTASE"/>
    <property type="match status" value="1"/>
</dbReference>
<evidence type="ECO:0000256" key="11">
    <source>
        <dbReference type="ARBA" id="ARBA00022729"/>
    </source>
</evidence>
<dbReference type="GO" id="GO:0000246">
    <property type="term" value="F:Delta24(24-1) sterol reductase activity"/>
    <property type="evidence" value="ECO:0007669"/>
    <property type="project" value="TreeGrafter"/>
</dbReference>
<evidence type="ECO:0000259" key="29">
    <source>
        <dbReference type="PROSITE" id="PS51387"/>
    </source>
</evidence>
<dbReference type="EMBL" id="JAWQEG010003062">
    <property type="protein sequence ID" value="KAK3868217.1"/>
    <property type="molecule type" value="Genomic_DNA"/>
</dbReference>
<dbReference type="PROSITE" id="PS51387">
    <property type="entry name" value="FAD_PCMH"/>
    <property type="match status" value="1"/>
</dbReference>
<evidence type="ECO:0000256" key="1">
    <source>
        <dbReference type="ARBA" id="ARBA00001974"/>
    </source>
</evidence>
<evidence type="ECO:0000256" key="17">
    <source>
        <dbReference type="ARBA" id="ARBA00023034"/>
    </source>
</evidence>
<keyword evidence="31" id="KW-1185">Reference proteome</keyword>
<evidence type="ECO:0000256" key="9">
    <source>
        <dbReference type="ARBA" id="ARBA00022630"/>
    </source>
</evidence>
<name>A0AAE1F7I4_PETCI</name>
<evidence type="ECO:0000256" key="10">
    <source>
        <dbReference type="ARBA" id="ARBA00022692"/>
    </source>
</evidence>
<evidence type="ECO:0000256" key="15">
    <source>
        <dbReference type="ARBA" id="ARBA00022989"/>
    </source>
</evidence>
<evidence type="ECO:0000256" key="7">
    <source>
        <dbReference type="ARBA" id="ARBA00022516"/>
    </source>
</evidence>
<comment type="cofactor">
    <cofactor evidence="1">
        <name>FAD</name>
        <dbReference type="ChEBI" id="CHEBI:57692"/>
    </cofactor>
</comment>
<reference evidence="30" key="1">
    <citation type="submission" date="2023-10" db="EMBL/GenBank/DDBJ databases">
        <title>Genome assemblies of two species of porcelain crab, Petrolisthes cinctipes and Petrolisthes manimaculis (Anomura: Porcellanidae).</title>
        <authorList>
            <person name="Angst P."/>
        </authorList>
    </citation>
    <scope>NUCLEOTIDE SEQUENCE</scope>
    <source>
        <strain evidence="30">PB745_01</strain>
        <tissue evidence="30">Gill</tissue>
    </source>
</reference>
<keyword evidence="19 28" id="KW-0472">Membrane</keyword>
<keyword evidence="18" id="KW-0443">Lipid metabolism</keyword>
<evidence type="ECO:0000256" key="16">
    <source>
        <dbReference type="ARBA" id="ARBA00023002"/>
    </source>
</evidence>
<comment type="catalytic activity">
    <reaction evidence="23">
        <text>lanosterol + NADPH + H(+) = 24,25-dihydrolanosterol + NADP(+)</text>
        <dbReference type="Rhea" id="RHEA:33919"/>
        <dbReference type="ChEBI" id="CHEBI:15378"/>
        <dbReference type="ChEBI" id="CHEBI:16521"/>
        <dbReference type="ChEBI" id="CHEBI:28113"/>
        <dbReference type="ChEBI" id="CHEBI:57783"/>
        <dbReference type="ChEBI" id="CHEBI:58349"/>
    </reaction>
    <physiologicalReaction direction="left-to-right" evidence="23">
        <dbReference type="Rhea" id="RHEA:33920"/>
    </physiologicalReaction>
</comment>
<dbReference type="FunFam" id="3.30.465.10:FF:000032">
    <property type="entry name" value="Delta(24)-sterol reductase"/>
    <property type="match status" value="1"/>
</dbReference>
<organism evidence="30 31">
    <name type="scientific">Petrolisthes cinctipes</name>
    <name type="common">Flat porcelain crab</name>
    <dbReference type="NCBI Taxonomy" id="88211"/>
    <lineage>
        <taxon>Eukaryota</taxon>
        <taxon>Metazoa</taxon>
        <taxon>Ecdysozoa</taxon>
        <taxon>Arthropoda</taxon>
        <taxon>Crustacea</taxon>
        <taxon>Multicrustacea</taxon>
        <taxon>Malacostraca</taxon>
        <taxon>Eumalacostraca</taxon>
        <taxon>Eucarida</taxon>
        <taxon>Decapoda</taxon>
        <taxon>Pleocyemata</taxon>
        <taxon>Anomura</taxon>
        <taxon>Galatheoidea</taxon>
        <taxon>Porcellanidae</taxon>
        <taxon>Petrolisthes</taxon>
    </lineage>
</organism>
<evidence type="ECO:0000256" key="28">
    <source>
        <dbReference type="SAM" id="Phobius"/>
    </source>
</evidence>
<accession>A0AAE1F7I4</accession>
<evidence type="ECO:0000256" key="12">
    <source>
        <dbReference type="ARBA" id="ARBA00022824"/>
    </source>
</evidence>
<gene>
    <name evidence="30" type="ORF">Pcinc_026383</name>
</gene>
<dbReference type="Pfam" id="PF01565">
    <property type="entry name" value="FAD_binding_4"/>
    <property type="match status" value="1"/>
</dbReference>
<evidence type="ECO:0000256" key="13">
    <source>
        <dbReference type="ARBA" id="ARBA00022827"/>
    </source>
</evidence>
<proteinExistence type="predicted"/>
<evidence type="ECO:0000256" key="6">
    <source>
        <dbReference type="ARBA" id="ARBA00019086"/>
    </source>
</evidence>
<keyword evidence="14" id="KW-0521">NADP</keyword>
<dbReference type="InterPro" id="IPR040165">
    <property type="entry name" value="Diminuto-like"/>
</dbReference>
<keyword evidence="7" id="KW-0444">Lipid biosynthesis</keyword>
<feature type="transmembrane region" description="Helical" evidence="28">
    <location>
        <begin position="25"/>
        <end position="43"/>
    </location>
</feature>
<evidence type="ECO:0000256" key="23">
    <source>
        <dbReference type="ARBA" id="ARBA00051033"/>
    </source>
</evidence>
<evidence type="ECO:0000256" key="21">
    <source>
        <dbReference type="ARBA" id="ARBA00023166"/>
    </source>
</evidence>
<dbReference type="GO" id="GO:0005789">
    <property type="term" value="C:endoplasmic reticulum membrane"/>
    <property type="evidence" value="ECO:0007669"/>
    <property type="project" value="UniProtKB-SubCell"/>
</dbReference>
<keyword evidence="10 28" id="KW-0812">Transmembrane</keyword>
<dbReference type="GO" id="GO:0071949">
    <property type="term" value="F:FAD binding"/>
    <property type="evidence" value="ECO:0007669"/>
    <property type="project" value="InterPro"/>
</dbReference>
<dbReference type="GO" id="GO:0000139">
    <property type="term" value="C:Golgi membrane"/>
    <property type="evidence" value="ECO:0007669"/>
    <property type="project" value="UniProtKB-SubCell"/>
</dbReference>
<dbReference type="InterPro" id="IPR006094">
    <property type="entry name" value="Oxid_FAD_bind_N"/>
</dbReference>
<comment type="catalytic activity">
    <reaction evidence="24">
        <text>5alpha-cholest-8-en-3beta-ol + NADP(+) = zymosterol + NADPH + H(+)</text>
        <dbReference type="Rhea" id="RHEA:36399"/>
        <dbReference type="ChEBI" id="CHEBI:15378"/>
        <dbReference type="ChEBI" id="CHEBI:16608"/>
        <dbReference type="ChEBI" id="CHEBI:18252"/>
        <dbReference type="ChEBI" id="CHEBI:57783"/>
        <dbReference type="ChEBI" id="CHEBI:58349"/>
        <dbReference type="EC" id="1.3.1.72"/>
    </reaction>
    <physiologicalReaction direction="right-to-left" evidence="24">
        <dbReference type="Rhea" id="RHEA:36401"/>
    </physiologicalReaction>
</comment>
<sequence length="542" mass="62980">MGSSNKPHGGDWKQRIFRWMEDNRGFIVVVVVLPLSLLFGLFMKLRHWLIRKFVSAPEKHDERVRAVQSQVMRWNKQPATERKLMCTARPNWQSLSTTFFRKDQCHQISLPLYDILELHENRMTVVVEPMVSVGEVTAFLVPRGYTLAVCLEVAEATLGGLAMGVGMTTFSHKVGLYQESIVAYEVVLADGSVVRATRDNQYSDLYHTLPWSHGTLAFLVSLELQVIKIKPHLKLEYIPVRGQHQYCQMIRELCGALDGTTSTPDYLEATIYSKDEAVIMVGNFCDVPQTEKHKINRLTRWHKQWFYKHAEGYLRTGRGFEYVPLEDYLLRHNRSIFWVVETMIPFGNHPLFRWLLGWLLPPKIAFLKYTTTPGVRAMTFTKQVFQDIVLPMNRLEDQINKSEELFDLYPILVYPCRIYDHGQHRGQLRPPRKDQLVPGTNYGMFNDLGVYGVPRPVLEKKRFDAVVAMREMERFTADLGGYPFLYADTFMTREEFEQMFDLTAYEKARQKYNAVGAFPHLHDKIKPEIDVIEVGKQYIEPL</sequence>
<evidence type="ECO:0000256" key="20">
    <source>
        <dbReference type="ARBA" id="ARBA00023140"/>
    </source>
</evidence>
<evidence type="ECO:0000256" key="18">
    <source>
        <dbReference type="ARBA" id="ARBA00023098"/>
    </source>
</evidence>
<dbReference type="PANTHER" id="PTHR10801:SF2">
    <property type="entry name" value="FAD-BINDING PCMH-TYPE DOMAIN-CONTAINING PROTEIN"/>
    <property type="match status" value="1"/>
</dbReference>
<comment type="function">
    <text evidence="25">Catalyzes the reduction of the delta-24 double bond of sterol intermediates during cholesterol biosynthesis. In addition to its cholesterol-synthesizing activity, can protect cells from oxidative stress by reducing caspase 3 activity during apoptosis induced by oxidative stress. Also protects against amyloid-beta peptide-induced apoptosis.</text>
</comment>
<evidence type="ECO:0000313" key="30">
    <source>
        <dbReference type="EMBL" id="KAK3868217.1"/>
    </source>
</evidence>